<evidence type="ECO:0000313" key="3">
    <source>
        <dbReference type="Proteomes" id="UP001428817"/>
    </source>
</evidence>
<comment type="caution">
    <text evidence="2">The sequence shown here is derived from an EMBL/GenBank/DDBJ whole genome shotgun (WGS) entry which is preliminary data.</text>
</comment>
<sequence length="84" mass="8918">MGQHDAEFHGRDQRAGTAGHSWETRATRHGGRPGVSADEIAARARHLLADDAVRAATARLAAEVAEMPAPAEVVERLSQLTPSP</sequence>
<dbReference type="Gene3D" id="3.40.50.2000">
    <property type="entry name" value="Glycogen Phosphorylase B"/>
    <property type="match status" value="2"/>
</dbReference>
<name>A0ABP9PTS4_9PSEU</name>
<accession>A0ABP9PTS4</accession>
<keyword evidence="3" id="KW-1185">Reference proteome</keyword>
<organism evidence="2 3">
    <name type="scientific">Pseudonocardia eucalypti</name>
    <dbReference type="NCBI Taxonomy" id="648755"/>
    <lineage>
        <taxon>Bacteria</taxon>
        <taxon>Bacillati</taxon>
        <taxon>Actinomycetota</taxon>
        <taxon>Actinomycetes</taxon>
        <taxon>Pseudonocardiales</taxon>
        <taxon>Pseudonocardiaceae</taxon>
        <taxon>Pseudonocardia</taxon>
    </lineage>
</organism>
<evidence type="ECO:0000256" key="1">
    <source>
        <dbReference type="SAM" id="MobiDB-lite"/>
    </source>
</evidence>
<dbReference type="RefSeq" id="WP_185066758.1">
    <property type="nucleotide sequence ID" value="NZ_BAABJP010000007.1"/>
</dbReference>
<feature type="region of interest" description="Disordered" evidence="1">
    <location>
        <begin position="1"/>
        <end position="38"/>
    </location>
</feature>
<dbReference type="EMBL" id="BAABJP010000007">
    <property type="protein sequence ID" value="GAA5151984.1"/>
    <property type="molecule type" value="Genomic_DNA"/>
</dbReference>
<reference evidence="3" key="1">
    <citation type="journal article" date="2019" name="Int. J. Syst. Evol. Microbiol.">
        <title>The Global Catalogue of Microorganisms (GCM) 10K type strain sequencing project: providing services to taxonomists for standard genome sequencing and annotation.</title>
        <authorList>
            <consortium name="The Broad Institute Genomics Platform"/>
            <consortium name="The Broad Institute Genome Sequencing Center for Infectious Disease"/>
            <person name="Wu L."/>
            <person name="Ma J."/>
        </authorList>
    </citation>
    <scope>NUCLEOTIDE SEQUENCE [LARGE SCALE GENOMIC DNA]</scope>
    <source>
        <strain evidence="3">JCM 18303</strain>
    </source>
</reference>
<dbReference type="Proteomes" id="UP001428817">
    <property type="component" value="Unassembled WGS sequence"/>
</dbReference>
<gene>
    <name evidence="2" type="ORF">GCM10023321_19960</name>
</gene>
<protein>
    <submittedName>
        <fullName evidence="2">Uncharacterized protein</fullName>
    </submittedName>
</protein>
<proteinExistence type="predicted"/>
<feature type="compositionally biased region" description="Basic and acidic residues" evidence="1">
    <location>
        <begin position="1"/>
        <end position="14"/>
    </location>
</feature>
<evidence type="ECO:0000313" key="2">
    <source>
        <dbReference type="EMBL" id="GAA5151984.1"/>
    </source>
</evidence>